<keyword evidence="2" id="KW-1133">Transmembrane helix</keyword>
<dbReference type="AlphaFoldDB" id="A0AAD6SD02"/>
<evidence type="ECO:0000256" key="2">
    <source>
        <dbReference type="SAM" id="Phobius"/>
    </source>
</evidence>
<keyword evidence="2" id="KW-0812">Transmembrane</keyword>
<evidence type="ECO:0000256" key="1">
    <source>
        <dbReference type="SAM" id="MobiDB-lite"/>
    </source>
</evidence>
<evidence type="ECO:0000313" key="4">
    <source>
        <dbReference type="Proteomes" id="UP001218188"/>
    </source>
</evidence>
<proteinExistence type="predicted"/>
<reference evidence="3" key="1">
    <citation type="submission" date="2023-03" db="EMBL/GenBank/DDBJ databases">
        <title>Massive genome expansion in bonnet fungi (Mycena s.s.) driven by repeated elements and novel gene families across ecological guilds.</title>
        <authorList>
            <consortium name="Lawrence Berkeley National Laboratory"/>
            <person name="Harder C.B."/>
            <person name="Miyauchi S."/>
            <person name="Viragh M."/>
            <person name="Kuo A."/>
            <person name="Thoen E."/>
            <person name="Andreopoulos B."/>
            <person name="Lu D."/>
            <person name="Skrede I."/>
            <person name="Drula E."/>
            <person name="Henrissat B."/>
            <person name="Morin E."/>
            <person name="Kohler A."/>
            <person name="Barry K."/>
            <person name="LaButti K."/>
            <person name="Morin E."/>
            <person name="Salamov A."/>
            <person name="Lipzen A."/>
            <person name="Mereny Z."/>
            <person name="Hegedus B."/>
            <person name="Baldrian P."/>
            <person name="Stursova M."/>
            <person name="Weitz H."/>
            <person name="Taylor A."/>
            <person name="Grigoriev I.V."/>
            <person name="Nagy L.G."/>
            <person name="Martin F."/>
            <person name="Kauserud H."/>
        </authorList>
    </citation>
    <scope>NUCLEOTIDE SEQUENCE</scope>
    <source>
        <strain evidence="3">CBHHK200</strain>
    </source>
</reference>
<keyword evidence="2" id="KW-0472">Membrane</keyword>
<accession>A0AAD6SD02</accession>
<sequence length="257" mass="27402">MAGLGSGRAAAAETADDESAKHEGRSTHLLKLPNTRERRRRTPPLVLLLLHVLGGGGVLVVPLVLIVTIVLRLGVVIIVLVLVLLLGVAVDAAAVDGEAGEEESVAGEGEEEVEVVLKVLRISLWSCLNQCRSDGVEEVAREENGQSRDARGVGVGMKTGGVGRRRVSRVTSSDSGGAGGQPVRRLVLRKVQSPKLRSVMRCDGRAGWSFAVVRHGGNFANVQSVCSGPGKLHQRIVRKIGFLRAKFGDFLVRKLDF</sequence>
<name>A0AAD6SD02_9AGAR</name>
<comment type="caution">
    <text evidence="3">The sequence shown here is derived from an EMBL/GenBank/DDBJ whole genome shotgun (WGS) entry which is preliminary data.</text>
</comment>
<feature type="region of interest" description="Disordered" evidence="1">
    <location>
        <begin position="1"/>
        <end position="34"/>
    </location>
</feature>
<evidence type="ECO:0000313" key="3">
    <source>
        <dbReference type="EMBL" id="KAJ7025200.1"/>
    </source>
</evidence>
<feature type="transmembrane region" description="Helical" evidence="2">
    <location>
        <begin position="73"/>
        <end position="94"/>
    </location>
</feature>
<protein>
    <submittedName>
        <fullName evidence="3">Uncharacterized protein</fullName>
    </submittedName>
</protein>
<dbReference type="Proteomes" id="UP001218188">
    <property type="component" value="Unassembled WGS sequence"/>
</dbReference>
<keyword evidence="4" id="KW-1185">Reference proteome</keyword>
<dbReference type="EMBL" id="JARJCM010000158">
    <property type="protein sequence ID" value="KAJ7025200.1"/>
    <property type="molecule type" value="Genomic_DNA"/>
</dbReference>
<gene>
    <name evidence="3" type="ORF">C8F04DRAFT_1239345</name>
</gene>
<feature type="transmembrane region" description="Helical" evidence="2">
    <location>
        <begin position="45"/>
        <end position="67"/>
    </location>
</feature>
<organism evidence="3 4">
    <name type="scientific">Mycena alexandri</name>
    <dbReference type="NCBI Taxonomy" id="1745969"/>
    <lineage>
        <taxon>Eukaryota</taxon>
        <taxon>Fungi</taxon>
        <taxon>Dikarya</taxon>
        <taxon>Basidiomycota</taxon>
        <taxon>Agaricomycotina</taxon>
        <taxon>Agaricomycetes</taxon>
        <taxon>Agaricomycetidae</taxon>
        <taxon>Agaricales</taxon>
        <taxon>Marasmiineae</taxon>
        <taxon>Mycenaceae</taxon>
        <taxon>Mycena</taxon>
    </lineage>
</organism>